<name>A0A821S8A8_9BILA</name>
<keyword evidence="2" id="KW-1185">Reference proteome</keyword>
<dbReference type="AlphaFoldDB" id="A0A821S8A8"/>
<comment type="caution">
    <text evidence="1">The sequence shown here is derived from an EMBL/GenBank/DDBJ whole genome shotgun (WGS) entry which is preliminary data.</text>
</comment>
<dbReference type="PROSITE" id="PS51257">
    <property type="entry name" value="PROKAR_LIPOPROTEIN"/>
    <property type="match status" value="1"/>
</dbReference>
<sequence>MLGRDNPSVNITLENLIDQEMKKLGSGLLFLGSCNLHVVHNGFKAGLSSTS</sequence>
<evidence type="ECO:0000313" key="1">
    <source>
        <dbReference type="EMBL" id="CAF4853869.1"/>
    </source>
</evidence>
<feature type="non-terminal residue" evidence="1">
    <location>
        <position position="1"/>
    </location>
</feature>
<organism evidence="1 2">
    <name type="scientific">Rotaria socialis</name>
    <dbReference type="NCBI Taxonomy" id="392032"/>
    <lineage>
        <taxon>Eukaryota</taxon>
        <taxon>Metazoa</taxon>
        <taxon>Spiralia</taxon>
        <taxon>Gnathifera</taxon>
        <taxon>Rotifera</taxon>
        <taxon>Eurotatoria</taxon>
        <taxon>Bdelloidea</taxon>
        <taxon>Philodinida</taxon>
        <taxon>Philodinidae</taxon>
        <taxon>Rotaria</taxon>
    </lineage>
</organism>
<dbReference type="EMBL" id="CAJOBP010061794">
    <property type="protein sequence ID" value="CAF4853869.1"/>
    <property type="molecule type" value="Genomic_DNA"/>
</dbReference>
<evidence type="ECO:0000313" key="2">
    <source>
        <dbReference type="Proteomes" id="UP000663873"/>
    </source>
</evidence>
<dbReference type="Proteomes" id="UP000663873">
    <property type="component" value="Unassembled WGS sequence"/>
</dbReference>
<reference evidence="1" key="1">
    <citation type="submission" date="2021-02" db="EMBL/GenBank/DDBJ databases">
        <authorList>
            <person name="Nowell W R."/>
        </authorList>
    </citation>
    <scope>NUCLEOTIDE SEQUENCE</scope>
</reference>
<accession>A0A821S8A8</accession>
<gene>
    <name evidence="1" type="ORF">UJA718_LOCUS43589</name>
</gene>
<protein>
    <submittedName>
        <fullName evidence="1">Uncharacterized protein</fullName>
    </submittedName>
</protein>
<proteinExistence type="predicted"/>